<keyword evidence="6" id="KW-0560">Oxidoreductase</keyword>
<evidence type="ECO:0000256" key="2">
    <source>
        <dbReference type="ARBA" id="ARBA00012637"/>
    </source>
</evidence>
<protein>
    <recommendedName>
        <fullName evidence="2">NADH:ubiquinone reductase (non-electrogenic)</fullName>
        <ecNumber evidence="2">1.6.5.9</ecNumber>
    </recommendedName>
</protein>
<keyword evidence="3" id="KW-0285">Flavoprotein</keyword>
<dbReference type="GeneID" id="85359300"/>
<keyword evidence="5" id="KW-0809">Transit peptide</keyword>
<comment type="caution">
    <text evidence="12">The sequence shown here is derived from an EMBL/GenBank/DDBJ whole genome shotgun (WGS) entry which is preliminary data.</text>
</comment>
<feature type="domain" description="External alternative NADH-ubiquinone oxidoreductase-like C-terminal" evidence="11">
    <location>
        <begin position="388"/>
        <end position="456"/>
    </location>
</feature>
<dbReference type="Proteomes" id="UP001175211">
    <property type="component" value="Unassembled WGS sequence"/>
</dbReference>
<organism evidence="12 13">
    <name type="scientific">Armillaria tabescens</name>
    <name type="common">Ringless honey mushroom</name>
    <name type="synonym">Agaricus tabescens</name>
    <dbReference type="NCBI Taxonomy" id="1929756"/>
    <lineage>
        <taxon>Eukaryota</taxon>
        <taxon>Fungi</taxon>
        <taxon>Dikarya</taxon>
        <taxon>Basidiomycota</taxon>
        <taxon>Agaricomycotina</taxon>
        <taxon>Agaricomycetes</taxon>
        <taxon>Agaricomycetidae</taxon>
        <taxon>Agaricales</taxon>
        <taxon>Marasmiineae</taxon>
        <taxon>Physalacriaceae</taxon>
        <taxon>Desarmillaria</taxon>
    </lineage>
</organism>
<dbReference type="AlphaFoldDB" id="A0AA39JWW1"/>
<dbReference type="GO" id="GO:0005739">
    <property type="term" value="C:mitochondrion"/>
    <property type="evidence" value="ECO:0007669"/>
    <property type="project" value="TreeGrafter"/>
</dbReference>
<evidence type="ECO:0000259" key="11">
    <source>
        <dbReference type="Pfam" id="PF22366"/>
    </source>
</evidence>
<dbReference type="InterPro" id="IPR036188">
    <property type="entry name" value="FAD/NAD-bd_sf"/>
</dbReference>
<dbReference type="Pfam" id="PF22366">
    <property type="entry name" value="NDH2_C"/>
    <property type="match status" value="1"/>
</dbReference>
<dbReference type="InterPro" id="IPR023753">
    <property type="entry name" value="FAD/NAD-binding_dom"/>
</dbReference>
<comment type="similarity">
    <text evidence="1">Belongs to the NADH dehydrogenase family.</text>
</comment>
<evidence type="ECO:0000256" key="4">
    <source>
        <dbReference type="ARBA" id="ARBA00022827"/>
    </source>
</evidence>
<dbReference type="PANTHER" id="PTHR43706">
    <property type="entry name" value="NADH DEHYDROGENASE"/>
    <property type="match status" value="1"/>
</dbReference>
<gene>
    <name evidence="12" type="ORF">EV420DRAFT_1621940</name>
</gene>
<accession>A0AA39JWW1</accession>
<evidence type="ECO:0000256" key="1">
    <source>
        <dbReference type="ARBA" id="ARBA00005272"/>
    </source>
</evidence>
<evidence type="ECO:0000256" key="8">
    <source>
        <dbReference type="ARBA" id="ARBA00047599"/>
    </source>
</evidence>
<evidence type="ECO:0000256" key="9">
    <source>
        <dbReference type="ARBA" id="ARBA00049010"/>
    </source>
</evidence>
<keyword evidence="4" id="KW-0274">FAD</keyword>
<evidence type="ECO:0000313" key="12">
    <source>
        <dbReference type="EMBL" id="KAK0450299.1"/>
    </source>
</evidence>
<comment type="catalytic activity">
    <reaction evidence="8">
        <text>a quinone + NADH + H(+) = a quinol + NAD(+)</text>
        <dbReference type="Rhea" id="RHEA:46160"/>
        <dbReference type="ChEBI" id="CHEBI:15378"/>
        <dbReference type="ChEBI" id="CHEBI:24646"/>
        <dbReference type="ChEBI" id="CHEBI:57540"/>
        <dbReference type="ChEBI" id="CHEBI:57945"/>
        <dbReference type="ChEBI" id="CHEBI:132124"/>
        <dbReference type="EC" id="1.6.5.9"/>
    </reaction>
</comment>
<evidence type="ECO:0000259" key="10">
    <source>
        <dbReference type="Pfam" id="PF07992"/>
    </source>
</evidence>
<dbReference type="PANTHER" id="PTHR43706:SF47">
    <property type="entry name" value="EXTERNAL NADH-UBIQUINONE OXIDOREDUCTASE 1, MITOCHONDRIAL-RELATED"/>
    <property type="match status" value="1"/>
</dbReference>
<dbReference type="InterPro" id="IPR045024">
    <property type="entry name" value="NDH-2"/>
</dbReference>
<keyword evidence="13" id="KW-1185">Reference proteome</keyword>
<evidence type="ECO:0000256" key="6">
    <source>
        <dbReference type="ARBA" id="ARBA00023002"/>
    </source>
</evidence>
<dbReference type="GO" id="GO:0050136">
    <property type="term" value="F:NADH dehydrogenase (quinone) (non-electrogenic) activity"/>
    <property type="evidence" value="ECO:0007669"/>
    <property type="project" value="UniProtKB-EC"/>
</dbReference>
<evidence type="ECO:0000256" key="5">
    <source>
        <dbReference type="ARBA" id="ARBA00022946"/>
    </source>
</evidence>
<comment type="catalytic activity">
    <reaction evidence="9">
        <text>a ubiquinone + NADH + H(+) = a ubiquinol + NAD(+)</text>
        <dbReference type="Rhea" id="RHEA:23152"/>
        <dbReference type="Rhea" id="RHEA-COMP:9565"/>
        <dbReference type="Rhea" id="RHEA-COMP:9566"/>
        <dbReference type="ChEBI" id="CHEBI:15378"/>
        <dbReference type="ChEBI" id="CHEBI:16389"/>
        <dbReference type="ChEBI" id="CHEBI:17976"/>
        <dbReference type="ChEBI" id="CHEBI:57540"/>
        <dbReference type="ChEBI" id="CHEBI:57945"/>
    </reaction>
</comment>
<sequence length="460" mass="51507">MLVPLCQTLKFGSIRSTRHLGSGWGGYKVLHSIDRRKWGTTSLSVSPNNYFNFTPLLASACRWDIGISVQHFSPRVIPYQAWCDRIGNKMLECMLATPVSFSSSSQTIVDEKECSQFSCNTPFSLQYDKLVIAVGHILKVTFGIPGVKEHAHFLKDVKDARAIRARVLQCFEQTHQPVVTDADLWKLLNFCIVGGGPTGVELAAELHDLINEDLRTYYPELARLAQINLYDVAPSILGSFDHDLVKYAFSRDIPKTGFTAKKINIWTNHHVERVESNKLFLKEKGEVPFGVLVWSTGLATNPLIESITGVKKHPKTGSLITDHHLNIIESDDSPNPDVWAIGDAAIIEDNHLPATAQVAYQKGAYLARKLNGIARGRQHPEEFQFYNKGMLAYIGNWNAIYGRPKDSDGGKFFIGSPESGRAAWLLWRSAYFTLTLSWKKQVRYCSPVISGIFGRDISCF</sequence>
<dbReference type="SUPFAM" id="SSF51905">
    <property type="entry name" value="FAD/NAD(P)-binding domain"/>
    <property type="match status" value="2"/>
</dbReference>
<dbReference type="EMBL" id="JAUEPS010000036">
    <property type="protein sequence ID" value="KAK0450299.1"/>
    <property type="molecule type" value="Genomic_DNA"/>
</dbReference>
<proteinExistence type="inferred from homology"/>
<dbReference type="InterPro" id="IPR054585">
    <property type="entry name" value="NDH2-like_C"/>
</dbReference>
<name>A0AA39JWW1_ARMTA</name>
<evidence type="ECO:0000256" key="7">
    <source>
        <dbReference type="ARBA" id="ARBA00023027"/>
    </source>
</evidence>
<dbReference type="Pfam" id="PF07992">
    <property type="entry name" value="Pyr_redox_2"/>
    <property type="match status" value="1"/>
</dbReference>
<dbReference type="EC" id="1.6.5.9" evidence="2"/>
<keyword evidence="7" id="KW-0520">NAD</keyword>
<dbReference type="Gene3D" id="3.50.50.100">
    <property type="match status" value="1"/>
</dbReference>
<reference evidence="12" key="1">
    <citation type="submission" date="2023-06" db="EMBL/GenBank/DDBJ databases">
        <authorList>
            <consortium name="Lawrence Berkeley National Laboratory"/>
            <person name="Ahrendt S."/>
            <person name="Sahu N."/>
            <person name="Indic B."/>
            <person name="Wong-Bajracharya J."/>
            <person name="Merenyi Z."/>
            <person name="Ke H.-M."/>
            <person name="Monk M."/>
            <person name="Kocsube S."/>
            <person name="Drula E."/>
            <person name="Lipzen A."/>
            <person name="Balint B."/>
            <person name="Henrissat B."/>
            <person name="Andreopoulos B."/>
            <person name="Martin F.M."/>
            <person name="Harder C.B."/>
            <person name="Rigling D."/>
            <person name="Ford K.L."/>
            <person name="Foster G.D."/>
            <person name="Pangilinan J."/>
            <person name="Papanicolaou A."/>
            <person name="Barry K."/>
            <person name="LaButti K."/>
            <person name="Viragh M."/>
            <person name="Koriabine M."/>
            <person name="Yan M."/>
            <person name="Riley R."/>
            <person name="Champramary S."/>
            <person name="Plett K.L."/>
            <person name="Tsai I.J."/>
            <person name="Slot J."/>
            <person name="Sipos G."/>
            <person name="Plett J."/>
            <person name="Nagy L.G."/>
            <person name="Grigoriev I.V."/>
        </authorList>
    </citation>
    <scope>NUCLEOTIDE SEQUENCE</scope>
    <source>
        <strain evidence="12">CCBAS 213</strain>
    </source>
</reference>
<feature type="domain" description="FAD/NAD(P)-binding" evidence="10">
    <location>
        <begin position="20"/>
        <end position="363"/>
    </location>
</feature>
<evidence type="ECO:0000313" key="13">
    <source>
        <dbReference type="Proteomes" id="UP001175211"/>
    </source>
</evidence>
<dbReference type="RefSeq" id="XP_060327170.1">
    <property type="nucleotide sequence ID" value="XM_060475752.1"/>
</dbReference>
<evidence type="ECO:0000256" key="3">
    <source>
        <dbReference type="ARBA" id="ARBA00022630"/>
    </source>
</evidence>